<organism evidence="3 4">
    <name type="scientific">Nocardia aurea</name>
    <dbReference type="NCBI Taxonomy" id="2144174"/>
    <lineage>
        <taxon>Bacteria</taxon>
        <taxon>Bacillati</taxon>
        <taxon>Actinomycetota</taxon>
        <taxon>Actinomycetes</taxon>
        <taxon>Mycobacteriales</taxon>
        <taxon>Nocardiaceae</taxon>
        <taxon>Nocardia</taxon>
    </lineage>
</organism>
<dbReference type="InterPro" id="IPR058488">
    <property type="entry name" value="DUF8175"/>
</dbReference>
<feature type="signal peptide" evidence="1">
    <location>
        <begin position="1"/>
        <end position="22"/>
    </location>
</feature>
<name>A0ABV3FP38_9NOCA</name>
<comment type="caution">
    <text evidence="3">The sequence shown here is derived from an EMBL/GenBank/DDBJ whole genome shotgun (WGS) entry which is preliminary data.</text>
</comment>
<proteinExistence type="predicted"/>
<accession>A0ABV3FP38</accession>
<sequence length="209" mass="22195">MNSTVMRSRAVGVFGVALFAVAGCGGCEADGDGVAAPNPAAAPTDVRWQDFQGVALPRTAQGPRSITDGAAVDFDHSPPGAAVAAITHTVRLSVATDTQWAKVVAGEVVPGAARDEWSVNRLQLSITGSAAPEYAPRLLGYKITEYTDQVTAVDIYTEYSDGSKAVNHTTVEWFRQDWKLRLPDPDSTARPVESIDELPDDIVTLEAPQ</sequence>
<protein>
    <recommendedName>
        <fullName evidence="2">DUF8175 domain-containing protein</fullName>
    </recommendedName>
</protein>
<keyword evidence="1" id="KW-0732">Signal</keyword>
<dbReference type="RefSeq" id="WP_357780742.1">
    <property type="nucleotide sequence ID" value="NZ_JBFAKC010000002.1"/>
</dbReference>
<evidence type="ECO:0000313" key="4">
    <source>
        <dbReference type="Proteomes" id="UP001551695"/>
    </source>
</evidence>
<evidence type="ECO:0000256" key="1">
    <source>
        <dbReference type="SAM" id="SignalP"/>
    </source>
</evidence>
<gene>
    <name evidence="3" type="ORF">AB0I48_06355</name>
</gene>
<feature type="domain" description="DUF8175" evidence="2">
    <location>
        <begin position="32"/>
        <end position="196"/>
    </location>
</feature>
<reference evidence="3 4" key="1">
    <citation type="submission" date="2024-06" db="EMBL/GenBank/DDBJ databases">
        <title>The Natural Products Discovery Center: Release of the First 8490 Sequenced Strains for Exploring Actinobacteria Biosynthetic Diversity.</title>
        <authorList>
            <person name="Kalkreuter E."/>
            <person name="Kautsar S.A."/>
            <person name="Yang D."/>
            <person name="Bader C.D."/>
            <person name="Teijaro C.N."/>
            <person name="Fluegel L."/>
            <person name="Davis C.M."/>
            <person name="Simpson J.R."/>
            <person name="Lauterbach L."/>
            <person name="Steele A.D."/>
            <person name="Gui C."/>
            <person name="Meng S."/>
            <person name="Li G."/>
            <person name="Viehrig K."/>
            <person name="Ye F."/>
            <person name="Su P."/>
            <person name="Kiefer A.F."/>
            <person name="Nichols A."/>
            <person name="Cepeda A.J."/>
            <person name="Yan W."/>
            <person name="Fan B."/>
            <person name="Jiang Y."/>
            <person name="Adhikari A."/>
            <person name="Zheng C.-J."/>
            <person name="Schuster L."/>
            <person name="Cowan T.M."/>
            <person name="Smanski M.J."/>
            <person name="Chevrette M.G."/>
            <person name="De Carvalho L.P.S."/>
            <person name="Shen B."/>
        </authorList>
    </citation>
    <scope>NUCLEOTIDE SEQUENCE [LARGE SCALE GENOMIC DNA]</scope>
    <source>
        <strain evidence="3 4">NPDC050403</strain>
    </source>
</reference>
<evidence type="ECO:0000259" key="2">
    <source>
        <dbReference type="Pfam" id="PF26526"/>
    </source>
</evidence>
<keyword evidence="4" id="KW-1185">Reference proteome</keyword>
<evidence type="ECO:0000313" key="3">
    <source>
        <dbReference type="EMBL" id="MEV0707172.1"/>
    </source>
</evidence>
<dbReference type="PROSITE" id="PS51257">
    <property type="entry name" value="PROKAR_LIPOPROTEIN"/>
    <property type="match status" value="1"/>
</dbReference>
<dbReference type="Pfam" id="PF26526">
    <property type="entry name" value="DUF8175"/>
    <property type="match status" value="1"/>
</dbReference>
<feature type="chain" id="PRO_5045217699" description="DUF8175 domain-containing protein" evidence="1">
    <location>
        <begin position="23"/>
        <end position="209"/>
    </location>
</feature>
<dbReference type="EMBL" id="JBFAKC010000002">
    <property type="protein sequence ID" value="MEV0707172.1"/>
    <property type="molecule type" value="Genomic_DNA"/>
</dbReference>
<dbReference type="Proteomes" id="UP001551695">
    <property type="component" value="Unassembled WGS sequence"/>
</dbReference>